<organism evidence="7 8">
    <name type="scientific">Niallia nealsonii</name>
    <dbReference type="NCBI Taxonomy" id="115979"/>
    <lineage>
        <taxon>Bacteria</taxon>
        <taxon>Bacillati</taxon>
        <taxon>Bacillota</taxon>
        <taxon>Bacilli</taxon>
        <taxon>Bacillales</taxon>
        <taxon>Bacillaceae</taxon>
        <taxon>Niallia</taxon>
    </lineage>
</organism>
<evidence type="ECO:0000256" key="3">
    <source>
        <dbReference type="ARBA" id="ARBA00022806"/>
    </source>
</evidence>
<accession>A0A2N0Z6F1</accession>
<dbReference type="GO" id="GO:0005829">
    <property type="term" value="C:cytosol"/>
    <property type="evidence" value="ECO:0007669"/>
    <property type="project" value="TreeGrafter"/>
</dbReference>
<dbReference type="Gene3D" id="3.40.50.300">
    <property type="entry name" value="P-loop containing nucleotide triphosphate hydrolases"/>
    <property type="match status" value="2"/>
</dbReference>
<evidence type="ECO:0000313" key="8">
    <source>
        <dbReference type="Proteomes" id="UP000233375"/>
    </source>
</evidence>
<reference evidence="7 8" key="1">
    <citation type="journal article" date="2003" name="Int. J. Syst. Evol. Microbiol.">
        <title>Bacillus nealsonii sp. nov., isolated from a spacecraft-assembly facility, whose spores are gamma-radiation resistant.</title>
        <authorList>
            <person name="Venkateswaran K."/>
            <person name="Kempf M."/>
            <person name="Chen F."/>
            <person name="Satomi M."/>
            <person name="Nicholson W."/>
            <person name="Kern R."/>
        </authorList>
    </citation>
    <scope>NUCLEOTIDE SEQUENCE [LARGE SCALE GENOMIC DNA]</scope>
    <source>
        <strain evidence="7 8">FO-92</strain>
    </source>
</reference>
<dbReference type="GO" id="GO:0005840">
    <property type="term" value="C:ribosome"/>
    <property type="evidence" value="ECO:0007669"/>
    <property type="project" value="TreeGrafter"/>
</dbReference>
<dbReference type="PROSITE" id="PS51194">
    <property type="entry name" value="HELICASE_CTER"/>
    <property type="match status" value="1"/>
</dbReference>
<protein>
    <submittedName>
        <fullName evidence="7">RNA helicase</fullName>
    </submittedName>
</protein>
<dbReference type="InterPro" id="IPR001650">
    <property type="entry name" value="Helicase_C-like"/>
</dbReference>
<dbReference type="PROSITE" id="PS51192">
    <property type="entry name" value="HELICASE_ATP_BIND_1"/>
    <property type="match status" value="1"/>
</dbReference>
<keyword evidence="2" id="KW-0378">Hydrolase</keyword>
<name>A0A2N0Z6F1_9BACI</name>
<dbReference type="GO" id="GO:0005524">
    <property type="term" value="F:ATP binding"/>
    <property type="evidence" value="ECO:0007669"/>
    <property type="project" value="UniProtKB-KW"/>
</dbReference>
<evidence type="ECO:0000256" key="2">
    <source>
        <dbReference type="ARBA" id="ARBA00022801"/>
    </source>
</evidence>
<dbReference type="GO" id="GO:0033592">
    <property type="term" value="F:RNA strand annealing activity"/>
    <property type="evidence" value="ECO:0007669"/>
    <property type="project" value="TreeGrafter"/>
</dbReference>
<dbReference type="PANTHER" id="PTHR47963:SF7">
    <property type="entry name" value="ATP-DEPENDENT RNA HELICASE YFML-RELATED"/>
    <property type="match status" value="1"/>
</dbReference>
<sequence length="386" mass="43781">MKDQPFWNNLKPFIQENWQKAKFERGTSIQEQTIPYLLEGKDVIAESPTGTGKTLAYLLPLLNKINAEEKSMQAIILASSQELVMQILGEIQKWGEASGIRSASFIGGANVKRQLEKLKKHPHIAICTPGRALELMKQKKLKMHEVKMIVLDEADQLLVAEHIGTVKQIVKATLLDRQVVLFSATLTKETENLANELTKNAEIIRVKKDETIKAAIVDHVYFQAEYRDKIKVMEKISRLENSKILVFVKDIGNLTVIHEKLAYKNIQTSMLHSDLNKMERSKSVNGFRKGKTNVLLATDVAARGLDIQNITHVVHYDLANDITQYIHRSGRTGRFGAQGTVINIVTEREERELKQFAKELNIPLAKKVFYDGKIVDFSSQKIAKRK</sequence>
<dbReference type="Pfam" id="PF00271">
    <property type="entry name" value="Helicase_C"/>
    <property type="match status" value="1"/>
</dbReference>
<feature type="domain" description="Helicase C-terminal" evidence="6">
    <location>
        <begin position="231"/>
        <end position="375"/>
    </location>
</feature>
<comment type="caution">
    <text evidence="7">The sequence shown here is derived from an EMBL/GenBank/DDBJ whole genome shotgun (WGS) entry which is preliminary data.</text>
</comment>
<dbReference type="InterPro" id="IPR014001">
    <property type="entry name" value="Helicase_ATP-bd"/>
</dbReference>
<dbReference type="InterPro" id="IPR050547">
    <property type="entry name" value="DEAD_box_RNA_helicases"/>
</dbReference>
<keyword evidence="1" id="KW-0547">Nucleotide-binding</keyword>
<gene>
    <name evidence="7" type="ORF">CWS01_03060</name>
</gene>
<evidence type="ECO:0000256" key="4">
    <source>
        <dbReference type="ARBA" id="ARBA00022840"/>
    </source>
</evidence>
<evidence type="ECO:0000259" key="5">
    <source>
        <dbReference type="PROSITE" id="PS51192"/>
    </source>
</evidence>
<dbReference type="InterPro" id="IPR044742">
    <property type="entry name" value="DEAD/DEAH_RhlB"/>
</dbReference>
<dbReference type="GO" id="GO:0009409">
    <property type="term" value="P:response to cold"/>
    <property type="evidence" value="ECO:0007669"/>
    <property type="project" value="TreeGrafter"/>
</dbReference>
<dbReference type="AlphaFoldDB" id="A0A2N0Z6F1"/>
<dbReference type="Pfam" id="PF00270">
    <property type="entry name" value="DEAD"/>
    <property type="match status" value="1"/>
</dbReference>
<dbReference type="GO" id="GO:0003724">
    <property type="term" value="F:RNA helicase activity"/>
    <property type="evidence" value="ECO:0007669"/>
    <property type="project" value="TreeGrafter"/>
</dbReference>
<dbReference type="PANTHER" id="PTHR47963">
    <property type="entry name" value="DEAD-BOX ATP-DEPENDENT RNA HELICASE 47, MITOCHONDRIAL"/>
    <property type="match status" value="1"/>
</dbReference>
<dbReference type="SMART" id="SM00490">
    <property type="entry name" value="HELICc"/>
    <property type="match status" value="1"/>
</dbReference>
<dbReference type="SUPFAM" id="SSF52540">
    <property type="entry name" value="P-loop containing nucleoside triphosphate hydrolases"/>
    <property type="match status" value="1"/>
</dbReference>
<evidence type="ECO:0000256" key="1">
    <source>
        <dbReference type="ARBA" id="ARBA00022741"/>
    </source>
</evidence>
<evidence type="ECO:0000313" key="7">
    <source>
        <dbReference type="EMBL" id="PKG25092.1"/>
    </source>
</evidence>
<dbReference type="Proteomes" id="UP000233375">
    <property type="component" value="Unassembled WGS sequence"/>
</dbReference>
<keyword evidence="8" id="KW-1185">Reference proteome</keyword>
<dbReference type="SMART" id="SM00487">
    <property type="entry name" value="DEXDc"/>
    <property type="match status" value="1"/>
</dbReference>
<keyword evidence="3 7" id="KW-0347">Helicase</keyword>
<dbReference type="EMBL" id="PISE01000007">
    <property type="protein sequence ID" value="PKG25092.1"/>
    <property type="molecule type" value="Genomic_DNA"/>
</dbReference>
<dbReference type="InterPro" id="IPR027417">
    <property type="entry name" value="P-loop_NTPase"/>
</dbReference>
<dbReference type="CDD" id="cd00268">
    <property type="entry name" value="DEADc"/>
    <property type="match status" value="1"/>
</dbReference>
<keyword evidence="4" id="KW-0067">ATP-binding</keyword>
<dbReference type="GO" id="GO:0016787">
    <property type="term" value="F:hydrolase activity"/>
    <property type="evidence" value="ECO:0007669"/>
    <property type="project" value="UniProtKB-KW"/>
</dbReference>
<evidence type="ECO:0000259" key="6">
    <source>
        <dbReference type="PROSITE" id="PS51194"/>
    </source>
</evidence>
<dbReference type="CDD" id="cd18787">
    <property type="entry name" value="SF2_C_DEAD"/>
    <property type="match status" value="1"/>
</dbReference>
<dbReference type="RefSeq" id="WP_101175579.1">
    <property type="nucleotide sequence ID" value="NZ_PISE01000007.1"/>
</dbReference>
<proteinExistence type="predicted"/>
<dbReference type="InterPro" id="IPR011545">
    <property type="entry name" value="DEAD/DEAH_box_helicase_dom"/>
</dbReference>
<dbReference type="OrthoDB" id="9805696at2"/>
<feature type="domain" description="Helicase ATP-binding" evidence="5">
    <location>
        <begin position="34"/>
        <end position="204"/>
    </location>
</feature>